<evidence type="ECO:0000313" key="1">
    <source>
        <dbReference type="EMBL" id="AMP98704.1"/>
    </source>
</evidence>
<dbReference type="InterPro" id="IPR025355">
    <property type="entry name" value="DUF4259"/>
</dbReference>
<dbReference type="OrthoDB" id="191350at2"/>
<organism evidence="1 2">
    <name type="scientific">Pedobacter cryoconitis</name>
    <dbReference type="NCBI Taxonomy" id="188932"/>
    <lineage>
        <taxon>Bacteria</taxon>
        <taxon>Pseudomonadati</taxon>
        <taxon>Bacteroidota</taxon>
        <taxon>Sphingobacteriia</taxon>
        <taxon>Sphingobacteriales</taxon>
        <taxon>Sphingobacteriaceae</taxon>
        <taxon>Pedobacter</taxon>
    </lineage>
</organism>
<dbReference type="Pfam" id="PF14078">
    <property type="entry name" value="DUF4259"/>
    <property type="match status" value="1"/>
</dbReference>
<dbReference type="Proteomes" id="UP000071561">
    <property type="component" value="Chromosome"/>
</dbReference>
<gene>
    <name evidence="1" type="ORF">AY601_1793</name>
</gene>
<keyword evidence="2" id="KW-1185">Reference proteome</keyword>
<protein>
    <recommendedName>
        <fullName evidence="3">DUF4259 domain-containing protein</fullName>
    </recommendedName>
</protein>
<proteinExistence type="predicted"/>
<name>A0A127VBM2_9SPHI</name>
<dbReference type="EMBL" id="CP014504">
    <property type="protein sequence ID" value="AMP98704.1"/>
    <property type="molecule type" value="Genomic_DNA"/>
</dbReference>
<sequence length="137" mass="15811">MGAWGNRNFENDGAIDWLNDFLAKPSENRLKEVFHFIVDQEEFIDSDESFEALAAAEIVAAQKGAKSEDFPKEIADNKFSKVIDWELLTQLAIKVVDKILHFPGHSELRELWLESDEYEQWVSVQQDLIERLRGKGD</sequence>
<dbReference type="AlphaFoldDB" id="A0A127VBM2"/>
<reference evidence="1 2" key="1">
    <citation type="submission" date="2016-03" db="EMBL/GenBank/DDBJ databases">
        <title>Complete genome sequence of Pedobacter cryoconitis PAMC 27485.</title>
        <authorList>
            <person name="Lee J."/>
            <person name="Kim O.-S."/>
        </authorList>
    </citation>
    <scope>NUCLEOTIDE SEQUENCE [LARGE SCALE GENOMIC DNA]</scope>
    <source>
        <strain evidence="1 2">PAMC 27485</strain>
    </source>
</reference>
<evidence type="ECO:0008006" key="3">
    <source>
        <dbReference type="Google" id="ProtNLM"/>
    </source>
</evidence>
<dbReference type="KEGG" id="pcm:AY601_1793"/>
<dbReference type="RefSeq" id="WP_068399431.1">
    <property type="nucleotide sequence ID" value="NZ_CP014504.1"/>
</dbReference>
<dbReference type="PATRIC" id="fig|188932.3.peg.1868"/>
<evidence type="ECO:0000313" key="2">
    <source>
        <dbReference type="Proteomes" id="UP000071561"/>
    </source>
</evidence>
<accession>A0A127VBM2</accession>